<feature type="region of interest" description="Disordered" evidence="2">
    <location>
        <begin position="300"/>
        <end position="335"/>
    </location>
</feature>
<sequence>MVPRKSILKGPLNPSPEALADESNATQAMDFTEVVKRRVSFAPQAYVRVFTKDTKNNGSDAPSSSPEQPAVHFVNDENEHPEDASRSRRRSSRRRSSTTFSDYGERSMDMDEDDAGAPDPSEFENGEIYFDDDFDNGDQDDLGLDGEFEDMDITESLDQRIVRKRSLSMGGRKSLPLRRRSSTVPVATSSHSQSENQPPLSSTASGGQEQDYEQDTIGSQSFMSEGSSGEHTAPMEFTIPMGQALQPASEDPIWQQLRAATHAGPTEPASDDYTHEEGDHTSEPMELTTAMTRLLVARQSVGLPPPSGPLVSSQPPTDDADLGLDGSFTDDGSFRDLGDLGDQTINVTQTIHRSSLGSQDMDETDVVQADLAVASSSATAKPTPVSEPQPSPTSVQPSQPPAQLARLPEPPRVFSAPPPKAPVAMRSPAKTSSSAFPDRPFTFTLPPKASTSTPAAPRSPSKLPVFRGTAAFAPPTMPKSPRKRPAPDEPTTSHEADQPSPAKKQAIERSSPAKPGPVSSDKASAAVPPVRKPGALRRPSGYFAQRKSLGAGLGVAPPMASNSQSSHRLSGRASLGSTSTTQDGLYPDLEALQKDMPTIPSQPAARPGPSKPTTSQTPSPPAAASSSRTSNSPPHVPASVPALSPTSLYPSAESSTSSFERRRSAVSTAPAAQAAIPAQSEQTTDEQPEEEPYDGTEPDFTQQFREEPQEAGIAEEENVGITLEQFFDMTGIRFMDQITVPRRQSLHAPQQLHEVVQIPLAEFITAMAIDIPQLELYSTVARQLETWVEESRKICHEADEEARQVVPQVFQDFLESDGEDRGFLIHQLKIVKTNNYGTAKSQLYDWKKDWTEQLRVAADATFADLQSDAKNLESINAQAQAMLPALREEYEQVMKELEAERADIAEIESDDPEYLAELKATIAEQDAELQVYRADVSEAKAKLSRLEEKLSELEDQKKEASAAISDAERIILIQKESTSAEVFKLKDELEALEDLHMWRCAKLSADSVELVYASRYEVTIPCDDFKPIPSRVNVQKVKGFQLKERSTFPQLMQLMLEGAPLLVRSSQANMSLQQIVQRLNDFWSSCAQFKSQLGFLAIKYPVSVDLQATQDNLPTMIARATVLFPSAKAKAFVSFILDAQSYSSWPMSIQSLRADVQVSYGRVDRDILLAAVSSRLAQATPSDNHCCLLDACIEAAEQYP</sequence>
<feature type="compositionally biased region" description="Acidic residues" evidence="2">
    <location>
        <begin position="683"/>
        <end position="697"/>
    </location>
</feature>
<dbReference type="Proteomes" id="UP000292702">
    <property type="component" value="Unassembled WGS sequence"/>
</dbReference>
<feature type="compositionally biased region" description="Polar residues" evidence="2">
    <location>
        <begin position="56"/>
        <end position="67"/>
    </location>
</feature>
<reference evidence="4 5" key="1">
    <citation type="submission" date="2018-11" db="EMBL/GenBank/DDBJ databases">
        <title>Genome assembly of Steccherinum ochraceum LE-BIN_3174, the white-rot fungus of the Steccherinaceae family (The Residual Polyporoid clade, Polyporales, Basidiomycota).</title>
        <authorList>
            <person name="Fedorova T.V."/>
            <person name="Glazunova O.A."/>
            <person name="Landesman E.O."/>
            <person name="Moiseenko K.V."/>
            <person name="Psurtseva N.V."/>
            <person name="Savinova O.S."/>
            <person name="Shakhova N.V."/>
            <person name="Tyazhelova T.V."/>
            <person name="Vasina D.V."/>
        </authorList>
    </citation>
    <scope>NUCLEOTIDE SEQUENCE [LARGE SCALE GENOMIC DNA]</scope>
    <source>
        <strain evidence="4 5">LE-BIN_3174</strain>
    </source>
</reference>
<feature type="region of interest" description="Disordered" evidence="2">
    <location>
        <begin position="1"/>
        <end position="24"/>
    </location>
</feature>
<feature type="compositionally biased region" description="Low complexity" evidence="2">
    <location>
        <begin position="607"/>
        <end position="633"/>
    </location>
</feature>
<dbReference type="InterPro" id="IPR013253">
    <property type="entry name" value="Spc7_domain"/>
</dbReference>
<dbReference type="OrthoDB" id="5592879at2759"/>
<feature type="compositionally biased region" description="Polar residues" evidence="2">
    <location>
        <begin position="182"/>
        <end position="208"/>
    </location>
</feature>
<dbReference type="PANTHER" id="PTHR28260:SF1">
    <property type="entry name" value="SPINDLE POLE BODY COMPONENT SPC105"/>
    <property type="match status" value="1"/>
</dbReference>
<evidence type="ECO:0000313" key="5">
    <source>
        <dbReference type="Proteomes" id="UP000292702"/>
    </source>
</evidence>
<dbReference type="GO" id="GO:1990758">
    <property type="term" value="P:mitotic sister chromatid biorientation"/>
    <property type="evidence" value="ECO:0007669"/>
    <property type="project" value="TreeGrafter"/>
</dbReference>
<evidence type="ECO:0000256" key="2">
    <source>
        <dbReference type="SAM" id="MobiDB-lite"/>
    </source>
</evidence>
<dbReference type="InterPro" id="IPR040850">
    <property type="entry name" value="Knl1_RWD_C"/>
</dbReference>
<feature type="compositionally biased region" description="Low complexity" evidence="2">
    <location>
        <begin position="669"/>
        <end position="682"/>
    </location>
</feature>
<dbReference type="GO" id="GO:0007094">
    <property type="term" value="P:mitotic spindle assembly checkpoint signaling"/>
    <property type="evidence" value="ECO:0007669"/>
    <property type="project" value="TreeGrafter"/>
</dbReference>
<gene>
    <name evidence="4" type="ORF">EIP91_007535</name>
</gene>
<accession>A0A4R0R441</accession>
<dbReference type="STRING" id="92696.A0A4R0R441"/>
<feature type="compositionally biased region" description="Pro residues" evidence="2">
    <location>
        <begin position="408"/>
        <end position="421"/>
    </location>
</feature>
<comment type="caution">
    <text evidence="4">The sequence shown here is derived from an EMBL/GenBank/DDBJ whole genome shotgun (WGS) entry which is preliminary data.</text>
</comment>
<organism evidence="4 5">
    <name type="scientific">Steccherinum ochraceum</name>
    <dbReference type="NCBI Taxonomy" id="92696"/>
    <lineage>
        <taxon>Eukaryota</taxon>
        <taxon>Fungi</taxon>
        <taxon>Dikarya</taxon>
        <taxon>Basidiomycota</taxon>
        <taxon>Agaricomycotina</taxon>
        <taxon>Agaricomycetes</taxon>
        <taxon>Polyporales</taxon>
        <taxon>Steccherinaceae</taxon>
        <taxon>Steccherinum</taxon>
    </lineage>
</organism>
<dbReference type="InterPro" id="IPR033338">
    <property type="entry name" value="Spc105/Spc7"/>
</dbReference>
<dbReference type="EMBL" id="RWJN01000408">
    <property type="protein sequence ID" value="TCD62040.1"/>
    <property type="molecule type" value="Genomic_DNA"/>
</dbReference>
<name>A0A4R0R441_9APHY</name>
<feature type="region of interest" description="Disordered" evidence="2">
    <location>
        <begin position="52"/>
        <end position="213"/>
    </location>
</feature>
<dbReference type="PANTHER" id="PTHR28260">
    <property type="entry name" value="SPINDLE POLE BODY COMPONENT SPC105"/>
    <property type="match status" value="1"/>
</dbReference>
<proteinExistence type="predicted"/>
<keyword evidence="5" id="KW-1185">Reference proteome</keyword>
<feature type="compositionally biased region" description="Acidic residues" evidence="2">
    <location>
        <begin position="110"/>
        <end position="155"/>
    </location>
</feature>
<dbReference type="GO" id="GO:0034501">
    <property type="term" value="P:protein localization to kinetochore"/>
    <property type="evidence" value="ECO:0007669"/>
    <property type="project" value="TreeGrafter"/>
</dbReference>
<feature type="domain" description="Spc7 kinetochore protein" evidence="3">
    <location>
        <begin position="707"/>
        <end position="1021"/>
    </location>
</feature>
<protein>
    <recommendedName>
        <fullName evidence="3">Spc7 kinetochore protein domain-containing protein</fullName>
    </recommendedName>
</protein>
<keyword evidence="1" id="KW-0175">Coiled coil</keyword>
<evidence type="ECO:0000256" key="1">
    <source>
        <dbReference type="SAM" id="Coils"/>
    </source>
</evidence>
<dbReference type="SMART" id="SM00787">
    <property type="entry name" value="Spc7"/>
    <property type="match status" value="1"/>
</dbReference>
<feature type="compositionally biased region" description="Low complexity" evidence="2">
    <location>
        <begin position="446"/>
        <end position="462"/>
    </location>
</feature>
<evidence type="ECO:0000313" key="4">
    <source>
        <dbReference type="EMBL" id="TCD62040.1"/>
    </source>
</evidence>
<dbReference type="GO" id="GO:0000776">
    <property type="term" value="C:kinetochore"/>
    <property type="evidence" value="ECO:0007669"/>
    <property type="project" value="TreeGrafter"/>
</dbReference>
<feature type="region of interest" description="Disordered" evidence="2">
    <location>
        <begin position="261"/>
        <end position="283"/>
    </location>
</feature>
<evidence type="ECO:0000259" key="3">
    <source>
        <dbReference type="SMART" id="SM00787"/>
    </source>
</evidence>
<dbReference type="Pfam" id="PF08317">
    <property type="entry name" value="Spc7"/>
    <property type="match status" value="1"/>
</dbReference>
<feature type="compositionally biased region" description="Basic and acidic residues" evidence="2">
    <location>
        <begin position="485"/>
        <end position="497"/>
    </location>
</feature>
<feature type="region of interest" description="Disordered" evidence="2">
    <location>
        <begin position="374"/>
        <end position="700"/>
    </location>
</feature>
<dbReference type="AlphaFoldDB" id="A0A4R0R441"/>
<dbReference type="Pfam" id="PF18210">
    <property type="entry name" value="Knl1_RWD_C"/>
    <property type="match status" value="1"/>
</dbReference>
<feature type="compositionally biased region" description="Basic and acidic residues" evidence="2">
    <location>
        <begin position="272"/>
        <end position="283"/>
    </location>
</feature>
<feature type="compositionally biased region" description="Basic and acidic residues" evidence="2">
    <location>
        <begin position="74"/>
        <end position="86"/>
    </location>
</feature>
<feature type="compositionally biased region" description="Basic residues" evidence="2">
    <location>
        <begin position="87"/>
        <end position="96"/>
    </location>
</feature>
<feature type="coiled-coil region" evidence="1">
    <location>
        <begin position="862"/>
        <end position="995"/>
    </location>
</feature>